<accession>A0A381P9F7</accession>
<evidence type="ECO:0000313" key="2">
    <source>
        <dbReference type="EMBL" id="SUZ63244.1"/>
    </source>
</evidence>
<dbReference type="Gene3D" id="3.40.50.1820">
    <property type="entry name" value="alpha/beta hydrolase"/>
    <property type="match status" value="1"/>
</dbReference>
<feature type="domain" description="AB hydrolase-1" evidence="1">
    <location>
        <begin position="16"/>
        <end position="253"/>
    </location>
</feature>
<proteinExistence type="predicted"/>
<dbReference type="EMBL" id="UINC01000912">
    <property type="protein sequence ID" value="SUZ63244.1"/>
    <property type="molecule type" value="Genomic_DNA"/>
</dbReference>
<protein>
    <recommendedName>
        <fullName evidence="1">AB hydrolase-1 domain-containing protein</fullName>
    </recommendedName>
</protein>
<sequence length="276" mass="29979">MRIRDSGPPEGDPDAPTVLLLHGWTVSADLNWCRTYGPLARRARVVAWDQRGHGSGGLRTRGRMRIESLADDAAAVVRVLDLDRATVVGYSMGGAVAQAMWHRHRDLVDGLVLCATAMAFGLTATERRDFAVMGASSLPARLLSAMGHEERCWRAARRASERQAGGSMGTGDAEFDGWAWNETRAGSLDRVLRTAWNLGRFDASSWIHEVDVPHAVVVCGDDDVVPTARQRQLAHALPDAAIVEIDADHAACVIRPDLFIPALCSALDSVCRPVLR</sequence>
<dbReference type="InterPro" id="IPR029058">
    <property type="entry name" value="AB_hydrolase_fold"/>
</dbReference>
<organism evidence="2">
    <name type="scientific">marine metagenome</name>
    <dbReference type="NCBI Taxonomy" id="408172"/>
    <lineage>
        <taxon>unclassified sequences</taxon>
        <taxon>metagenomes</taxon>
        <taxon>ecological metagenomes</taxon>
    </lineage>
</organism>
<gene>
    <name evidence="2" type="ORF">METZ01_LOCUS16098</name>
</gene>
<name>A0A381P9F7_9ZZZZ</name>
<dbReference type="AlphaFoldDB" id="A0A381P9F7"/>
<dbReference type="SUPFAM" id="SSF53474">
    <property type="entry name" value="alpha/beta-Hydrolases"/>
    <property type="match status" value="1"/>
</dbReference>
<dbReference type="PANTHER" id="PTHR43433">
    <property type="entry name" value="HYDROLASE, ALPHA/BETA FOLD FAMILY PROTEIN"/>
    <property type="match status" value="1"/>
</dbReference>
<dbReference type="PANTHER" id="PTHR43433:SF5">
    <property type="entry name" value="AB HYDROLASE-1 DOMAIN-CONTAINING PROTEIN"/>
    <property type="match status" value="1"/>
</dbReference>
<evidence type="ECO:0000259" key="1">
    <source>
        <dbReference type="Pfam" id="PF00561"/>
    </source>
</evidence>
<dbReference type="InterPro" id="IPR050471">
    <property type="entry name" value="AB_hydrolase"/>
</dbReference>
<reference evidence="2" key="1">
    <citation type="submission" date="2018-05" db="EMBL/GenBank/DDBJ databases">
        <authorList>
            <person name="Lanie J.A."/>
            <person name="Ng W.-L."/>
            <person name="Kazmierczak K.M."/>
            <person name="Andrzejewski T.M."/>
            <person name="Davidsen T.M."/>
            <person name="Wayne K.J."/>
            <person name="Tettelin H."/>
            <person name="Glass J.I."/>
            <person name="Rusch D."/>
            <person name="Podicherti R."/>
            <person name="Tsui H.-C.T."/>
            <person name="Winkler M.E."/>
        </authorList>
    </citation>
    <scope>NUCLEOTIDE SEQUENCE</scope>
</reference>
<dbReference type="Pfam" id="PF00561">
    <property type="entry name" value="Abhydrolase_1"/>
    <property type="match status" value="1"/>
</dbReference>
<dbReference type="InterPro" id="IPR000073">
    <property type="entry name" value="AB_hydrolase_1"/>
</dbReference>